<accession>A0AAN6E240</accession>
<name>A0AAN6E240_9EURO</name>
<evidence type="ECO:0000313" key="4">
    <source>
        <dbReference type="EMBL" id="KAI1615852.1"/>
    </source>
</evidence>
<evidence type="ECO:0000256" key="1">
    <source>
        <dbReference type="ARBA" id="ARBA00004123"/>
    </source>
</evidence>
<evidence type="ECO:0000256" key="2">
    <source>
        <dbReference type="ARBA" id="ARBA00023242"/>
    </source>
</evidence>
<dbReference type="GO" id="GO:0000976">
    <property type="term" value="F:transcription cis-regulatory region binding"/>
    <property type="evidence" value="ECO:0007669"/>
    <property type="project" value="InterPro"/>
</dbReference>
<dbReference type="Gene3D" id="1.20.5.170">
    <property type="match status" value="1"/>
</dbReference>
<evidence type="ECO:0008006" key="6">
    <source>
        <dbReference type="Google" id="ProtNLM"/>
    </source>
</evidence>
<dbReference type="PANTHER" id="PTHR40621">
    <property type="entry name" value="TRANSCRIPTION FACTOR KAPC-RELATED"/>
    <property type="match status" value="1"/>
</dbReference>
<gene>
    <name evidence="4" type="ORF">EDD36DRAFT_198433</name>
</gene>
<dbReference type="AlphaFoldDB" id="A0AAN6E240"/>
<dbReference type="SUPFAM" id="SSF57959">
    <property type="entry name" value="Leucine zipper domain"/>
    <property type="match status" value="1"/>
</dbReference>
<comment type="subcellular location">
    <subcellularLocation>
        <location evidence="1">Nucleus</location>
    </subcellularLocation>
</comment>
<dbReference type="Proteomes" id="UP001203852">
    <property type="component" value="Unassembled WGS sequence"/>
</dbReference>
<keyword evidence="2" id="KW-0539">Nucleus</keyword>
<feature type="region of interest" description="Disordered" evidence="3">
    <location>
        <begin position="1"/>
        <end position="29"/>
    </location>
</feature>
<comment type="caution">
    <text evidence="4">The sequence shown here is derived from an EMBL/GenBank/DDBJ whole genome shotgun (WGS) entry which is preliminary data.</text>
</comment>
<evidence type="ECO:0000313" key="5">
    <source>
        <dbReference type="Proteomes" id="UP001203852"/>
    </source>
</evidence>
<feature type="compositionally biased region" description="Basic residues" evidence="3">
    <location>
        <begin position="11"/>
        <end position="27"/>
    </location>
</feature>
<proteinExistence type="predicted"/>
<dbReference type="GO" id="GO:0001228">
    <property type="term" value="F:DNA-binding transcription activator activity, RNA polymerase II-specific"/>
    <property type="evidence" value="ECO:0007669"/>
    <property type="project" value="TreeGrafter"/>
</dbReference>
<dbReference type="PANTHER" id="PTHR40621:SF6">
    <property type="entry name" value="AP-1-LIKE TRANSCRIPTION FACTOR YAP1-RELATED"/>
    <property type="match status" value="1"/>
</dbReference>
<dbReference type="EMBL" id="MU404352">
    <property type="protein sequence ID" value="KAI1615852.1"/>
    <property type="molecule type" value="Genomic_DNA"/>
</dbReference>
<sequence>MESVEEEDSRARRREQVRRAQRTHRDRKATYVRSLEAEVATLRTQEAAHDAECQMYRQVIRRLRELIKYHNIPLPPDLASSPHVSSPQATVELVTLSDRSQTIRAQLPAPGYVCPLPSDISGAPPLYSESSFSTSEILPGTSIGDAPDQEPTPMAHAHGLWTAQTGVDFVLGLEQVCLEHHAVHSVDVEGTGHEMMLMSPIMSRSPPLQQTTEPGSGLPDGAKWSVPAVELERLLEFADRLRLDGEITPVEAWQSIRQHPNFPNLTRDGLASMKAMLFPEVKCYGRFGAVIDRAYFDAVMLQMMGPFRPSR</sequence>
<reference evidence="4" key="1">
    <citation type="journal article" date="2022" name="bioRxiv">
        <title>Deciphering the potential niche of two novel black yeast fungi from a biological soil crust based on their genomes, phenotypes, and melanin regulation.</title>
        <authorList>
            <consortium name="DOE Joint Genome Institute"/>
            <person name="Carr E.C."/>
            <person name="Barton Q."/>
            <person name="Grambo S."/>
            <person name="Sullivan M."/>
            <person name="Renfro C.M."/>
            <person name="Kuo A."/>
            <person name="Pangilinan J."/>
            <person name="Lipzen A."/>
            <person name="Keymanesh K."/>
            <person name="Savage E."/>
            <person name="Barry K."/>
            <person name="Grigoriev I.V."/>
            <person name="Riekhof W.R."/>
            <person name="Harris S.S."/>
        </authorList>
    </citation>
    <scope>NUCLEOTIDE SEQUENCE</scope>
    <source>
        <strain evidence="4">JF 03-4F</strain>
    </source>
</reference>
<dbReference type="InterPro" id="IPR046347">
    <property type="entry name" value="bZIP_sf"/>
</dbReference>
<keyword evidence="5" id="KW-1185">Reference proteome</keyword>
<evidence type="ECO:0000256" key="3">
    <source>
        <dbReference type="SAM" id="MobiDB-lite"/>
    </source>
</evidence>
<protein>
    <recommendedName>
        <fullName evidence="6">BZIP domain-containing protein</fullName>
    </recommendedName>
</protein>
<dbReference type="GO" id="GO:0090575">
    <property type="term" value="C:RNA polymerase II transcription regulator complex"/>
    <property type="evidence" value="ECO:0007669"/>
    <property type="project" value="TreeGrafter"/>
</dbReference>
<dbReference type="InterPro" id="IPR050936">
    <property type="entry name" value="AP-1-like"/>
</dbReference>
<organism evidence="4 5">
    <name type="scientific">Exophiala viscosa</name>
    <dbReference type="NCBI Taxonomy" id="2486360"/>
    <lineage>
        <taxon>Eukaryota</taxon>
        <taxon>Fungi</taxon>
        <taxon>Dikarya</taxon>
        <taxon>Ascomycota</taxon>
        <taxon>Pezizomycotina</taxon>
        <taxon>Eurotiomycetes</taxon>
        <taxon>Chaetothyriomycetidae</taxon>
        <taxon>Chaetothyriales</taxon>
        <taxon>Herpotrichiellaceae</taxon>
        <taxon>Exophiala</taxon>
    </lineage>
</organism>